<dbReference type="EMBL" id="LTAI01000038">
    <property type="protein sequence ID" value="ORE00299.1"/>
    <property type="molecule type" value="Genomic_DNA"/>
</dbReference>
<reference evidence="4 5" key="1">
    <citation type="journal article" date="2017" name="Environ. Microbiol.">
        <title>Decay of the glycolytic pathway and adaptation to intranuclear parasitism within Enterocytozoonidae microsporidia.</title>
        <authorList>
            <person name="Wiredu Boakye D."/>
            <person name="Jaroenlak P."/>
            <person name="Prachumwat A."/>
            <person name="Williams T.A."/>
            <person name="Bateman K.S."/>
            <person name="Itsathitphaisarn O."/>
            <person name="Sritunyalucksana K."/>
            <person name="Paszkiewicz K.H."/>
            <person name="Moore K.A."/>
            <person name="Stentiford G.D."/>
            <person name="Williams B.A."/>
        </authorList>
    </citation>
    <scope>NUCLEOTIDE SEQUENCE [LARGE SCALE GENOMIC DNA]</scope>
    <source>
        <strain evidence="5">canceri</strain>
        <strain evidence="3">Canceri</strain>
        <strain evidence="2 4">GB1</strain>
    </source>
</reference>
<gene>
    <name evidence="3" type="ORF">A0H76_1635</name>
    <name evidence="2" type="ORF">HERIO_1765</name>
</gene>
<organism evidence="2 4">
    <name type="scientific">Hepatospora eriocheir</name>
    <dbReference type="NCBI Taxonomy" id="1081669"/>
    <lineage>
        <taxon>Eukaryota</taxon>
        <taxon>Fungi</taxon>
        <taxon>Fungi incertae sedis</taxon>
        <taxon>Microsporidia</taxon>
        <taxon>Hepatosporidae</taxon>
        <taxon>Hepatospora</taxon>
    </lineage>
</organism>
<comment type="caution">
    <text evidence="2">The sequence shown here is derived from an EMBL/GenBank/DDBJ whole genome shotgun (WGS) entry which is preliminary data.</text>
</comment>
<dbReference type="EMBL" id="LVKB01000103">
    <property type="protein sequence ID" value="ORD96301.1"/>
    <property type="molecule type" value="Genomic_DNA"/>
</dbReference>
<sequence length="287" mass="34041">MLENNLDPRDFETAEYDYICAKDRFNNIKFIYKEKLGKSIFLSKLKSISDCTFDKDTINRKDNLVSVKDGNNSKDSEIYELSKLCYDLDKQLCEYDGRLNLLKNVHNKLKNEDEKLRVYCNSSENKAILNAEFDFTDNEMKNVLIEIDKLKQSLNKESLQKMLNEKIKLEQELVNLKLNVKRMTLMPSENKLEEIHNWYLSLLGVYRKLFGEFEVSFSSNKCEMTIFNKVYEYSVKLIIENNKLQQIVFINIPESMLQVYNEVREWCIRLNDPRLIMHFLTNLEGLI</sequence>
<evidence type="ECO:0000313" key="4">
    <source>
        <dbReference type="Proteomes" id="UP000192356"/>
    </source>
</evidence>
<dbReference type="Proteomes" id="UP000192501">
    <property type="component" value="Unassembled WGS sequence"/>
</dbReference>
<dbReference type="VEuPathDB" id="MicrosporidiaDB:HERIO_1765"/>
<evidence type="ECO:0000313" key="5">
    <source>
        <dbReference type="Proteomes" id="UP000192501"/>
    </source>
</evidence>
<evidence type="ECO:0000256" key="1">
    <source>
        <dbReference type="SAM" id="Coils"/>
    </source>
</evidence>
<keyword evidence="1" id="KW-0175">Coiled coil</keyword>
<accession>A0A1X0Q956</accession>
<name>A0A1X0Q956_9MICR</name>
<evidence type="ECO:0000313" key="3">
    <source>
        <dbReference type="EMBL" id="ORE00299.1"/>
    </source>
</evidence>
<dbReference type="Proteomes" id="UP000192356">
    <property type="component" value="Unassembled WGS sequence"/>
</dbReference>
<evidence type="ECO:0000313" key="2">
    <source>
        <dbReference type="EMBL" id="ORD96301.1"/>
    </source>
</evidence>
<proteinExistence type="predicted"/>
<dbReference type="VEuPathDB" id="MicrosporidiaDB:A0H76_1635"/>
<protein>
    <submittedName>
        <fullName evidence="2">Uncharacterized protein</fullName>
    </submittedName>
</protein>
<keyword evidence="4" id="KW-1185">Reference proteome</keyword>
<dbReference type="OrthoDB" id="2191229at2759"/>
<dbReference type="AlphaFoldDB" id="A0A1X0Q956"/>
<feature type="coiled-coil region" evidence="1">
    <location>
        <begin position="140"/>
        <end position="186"/>
    </location>
</feature>